<dbReference type="InterPro" id="IPR046815">
    <property type="entry name" value="P2RX7_C"/>
</dbReference>
<dbReference type="EMBL" id="JBAMIC010000013">
    <property type="protein sequence ID" value="KAK7097467.1"/>
    <property type="molecule type" value="Genomic_DNA"/>
</dbReference>
<keyword evidence="8" id="KW-1185">Reference proteome</keyword>
<dbReference type="PANTHER" id="PTHR36981:SF1">
    <property type="entry name" value="P2X PURINORECEPTOR 7 INTRACELLULAR DOMAIN-CONTAINING PROTEIN"/>
    <property type="match status" value="1"/>
</dbReference>
<evidence type="ECO:0000313" key="2">
    <source>
        <dbReference type="EMBL" id="KAK7091584.1"/>
    </source>
</evidence>
<organism evidence="3 8">
    <name type="scientific">Littorina saxatilis</name>
    <dbReference type="NCBI Taxonomy" id="31220"/>
    <lineage>
        <taxon>Eukaryota</taxon>
        <taxon>Metazoa</taxon>
        <taxon>Spiralia</taxon>
        <taxon>Lophotrochozoa</taxon>
        <taxon>Mollusca</taxon>
        <taxon>Gastropoda</taxon>
        <taxon>Caenogastropoda</taxon>
        <taxon>Littorinimorpha</taxon>
        <taxon>Littorinoidea</taxon>
        <taxon>Littorinidae</taxon>
        <taxon>Littorina</taxon>
    </lineage>
</organism>
<dbReference type="EMBL" id="JBAMIC010000004">
    <property type="protein sequence ID" value="KAK7108365.1"/>
    <property type="molecule type" value="Genomic_DNA"/>
</dbReference>
<evidence type="ECO:0000313" key="4">
    <source>
        <dbReference type="EMBL" id="KAK7094330.1"/>
    </source>
</evidence>
<feature type="domain" description="P2X purinoreceptor 7 intracellular" evidence="1">
    <location>
        <begin position="44"/>
        <end position="154"/>
    </location>
</feature>
<evidence type="ECO:0000313" key="7">
    <source>
        <dbReference type="EMBL" id="KAK7108365.1"/>
    </source>
</evidence>
<dbReference type="Proteomes" id="UP001374579">
    <property type="component" value="Unassembled WGS sequence"/>
</dbReference>
<sequence length="202" mass="23340">MADHEENSETSSVSSLELSCYSSDFEVLNEHDLQPYQFEPELSDAEVEETPDRDDFSESLDRLMSTNWCQCANCAGMGSIRECRCCQEIPEMESLTVSTGVGCITDHPGFRSVCLDHYVLETCYHWYNQQYGRAIQDANEQYRYVAYRMLVRWVWKWLGETSGSPYQLVRLQELENSFLVQMGSTWVIGTHDLPITGRTPYH</sequence>
<accession>A0AAN9AS15</accession>
<dbReference type="PANTHER" id="PTHR36981">
    <property type="entry name" value="ZGC:195170"/>
    <property type="match status" value="1"/>
</dbReference>
<dbReference type="EMBL" id="JBAMIC010000019">
    <property type="protein sequence ID" value="KAK7094330.1"/>
    <property type="molecule type" value="Genomic_DNA"/>
</dbReference>
<reference evidence="3 8" key="1">
    <citation type="submission" date="2024-02" db="EMBL/GenBank/DDBJ databases">
        <title>Chromosome-scale genome assembly of the rough periwinkle Littorina saxatilis.</title>
        <authorList>
            <person name="De Jode A."/>
            <person name="Faria R."/>
            <person name="Formenti G."/>
            <person name="Sims Y."/>
            <person name="Smith T.P."/>
            <person name="Tracey A."/>
            <person name="Wood J.M.D."/>
            <person name="Zagrodzka Z.B."/>
            <person name="Johannesson K."/>
            <person name="Butlin R.K."/>
            <person name="Leder E.H."/>
        </authorList>
    </citation>
    <scope>NUCLEOTIDE SEQUENCE [LARGE SCALE GENOMIC DNA]</scope>
    <source>
        <strain evidence="3">Snail1</strain>
        <tissue evidence="3">Muscle</tissue>
    </source>
</reference>
<protein>
    <recommendedName>
        <fullName evidence="1">P2X purinoreceptor 7 intracellular domain-containing protein</fullName>
    </recommendedName>
</protein>
<dbReference type="AlphaFoldDB" id="A0AAN9AS15"/>
<evidence type="ECO:0000313" key="5">
    <source>
        <dbReference type="EMBL" id="KAK7097467.1"/>
    </source>
</evidence>
<evidence type="ECO:0000313" key="6">
    <source>
        <dbReference type="EMBL" id="KAK7108295.1"/>
    </source>
</evidence>
<comment type="caution">
    <text evidence="3">The sequence shown here is derived from an EMBL/GenBank/DDBJ whole genome shotgun (WGS) entry which is preliminary data.</text>
</comment>
<evidence type="ECO:0000259" key="1">
    <source>
        <dbReference type="Pfam" id="PF20478"/>
    </source>
</evidence>
<name>A0AAN9AS15_9CAEN</name>
<evidence type="ECO:0000313" key="8">
    <source>
        <dbReference type="Proteomes" id="UP001374579"/>
    </source>
</evidence>
<dbReference type="Pfam" id="PF20478">
    <property type="entry name" value="P2RX7_C"/>
    <property type="match status" value="1"/>
</dbReference>
<dbReference type="EMBL" id="JBAMIC010000004">
    <property type="protein sequence ID" value="KAK7108295.1"/>
    <property type="molecule type" value="Genomic_DNA"/>
</dbReference>
<evidence type="ECO:0000313" key="3">
    <source>
        <dbReference type="EMBL" id="KAK7091962.1"/>
    </source>
</evidence>
<dbReference type="EMBL" id="JBAMIC010000022">
    <property type="protein sequence ID" value="KAK7091584.1"/>
    <property type="molecule type" value="Genomic_DNA"/>
</dbReference>
<dbReference type="EMBL" id="JBAMIC010000022">
    <property type="protein sequence ID" value="KAK7091962.1"/>
    <property type="molecule type" value="Genomic_DNA"/>
</dbReference>
<gene>
    <name evidence="5" type="ORF">V1264_004442</name>
    <name evidence="4" type="ORF">V1264_007970</name>
    <name evidence="2" type="ORF">V1264_009248</name>
    <name evidence="3" type="ORF">V1264_009578</name>
    <name evidence="6" type="ORF">V1264_016052</name>
    <name evidence="7" type="ORF">V1264_016113</name>
</gene>
<proteinExistence type="predicted"/>